<feature type="transmembrane region" description="Helical" evidence="1">
    <location>
        <begin position="9"/>
        <end position="28"/>
    </location>
</feature>
<evidence type="ECO:0000313" key="2">
    <source>
        <dbReference type="EMBL" id="NYI86497.1"/>
    </source>
</evidence>
<proteinExistence type="predicted"/>
<evidence type="ECO:0000313" key="3">
    <source>
        <dbReference type="Proteomes" id="UP000587002"/>
    </source>
</evidence>
<dbReference type="EMBL" id="JACCFJ010000001">
    <property type="protein sequence ID" value="NYI86497.1"/>
    <property type="molecule type" value="Genomic_DNA"/>
</dbReference>
<keyword evidence="1" id="KW-1133">Transmembrane helix</keyword>
<keyword evidence="1" id="KW-0472">Membrane</keyword>
<organism evidence="2 3">
    <name type="scientific">Saccharopolyspora hordei</name>
    <dbReference type="NCBI Taxonomy" id="1838"/>
    <lineage>
        <taxon>Bacteria</taxon>
        <taxon>Bacillati</taxon>
        <taxon>Actinomycetota</taxon>
        <taxon>Actinomycetes</taxon>
        <taxon>Pseudonocardiales</taxon>
        <taxon>Pseudonocardiaceae</taxon>
        <taxon>Saccharopolyspora</taxon>
    </lineage>
</organism>
<dbReference type="AlphaFoldDB" id="A0A853AV25"/>
<accession>A0A853AV25</accession>
<dbReference type="Proteomes" id="UP000587002">
    <property type="component" value="Unassembled WGS sequence"/>
</dbReference>
<evidence type="ECO:0000256" key="1">
    <source>
        <dbReference type="SAM" id="Phobius"/>
    </source>
</evidence>
<gene>
    <name evidence="2" type="ORF">HNR68_005127</name>
</gene>
<comment type="caution">
    <text evidence="2">The sequence shown here is derived from an EMBL/GenBank/DDBJ whole genome shotgun (WGS) entry which is preliminary data.</text>
</comment>
<sequence length="31" mass="3551">MTRLMTNKLTILLALIMGWIFTVFLLIANQA</sequence>
<keyword evidence="1" id="KW-0812">Transmembrane</keyword>
<name>A0A853AV25_9PSEU</name>
<protein>
    <submittedName>
        <fullName evidence="2">Uncharacterized protein</fullName>
    </submittedName>
</protein>
<reference evidence="2 3" key="1">
    <citation type="submission" date="2020-07" db="EMBL/GenBank/DDBJ databases">
        <title>Sequencing the genomes of 1000 actinobacteria strains.</title>
        <authorList>
            <person name="Klenk H.-P."/>
        </authorList>
    </citation>
    <scope>NUCLEOTIDE SEQUENCE [LARGE SCALE GENOMIC DNA]</scope>
    <source>
        <strain evidence="2 3">DSM 44065</strain>
    </source>
</reference>
<keyword evidence="3" id="KW-1185">Reference proteome</keyword>